<comment type="caution">
    <text evidence="1">The sequence shown here is derived from an EMBL/GenBank/DDBJ whole genome shotgun (WGS) entry which is preliminary data.</text>
</comment>
<proteinExistence type="predicted"/>
<evidence type="ECO:0000313" key="1">
    <source>
        <dbReference type="EMBL" id="GFH12163.1"/>
    </source>
</evidence>
<reference evidence="1 2" key="1">
    <citation type="submission" date="2020-02" db="EMBL/GenBank/DDBJ databases">
        <title>Draft genome sequence of Haematococcus lacustris strain NIES-144.</title>
        <authorList>
            <person name="Morimoto D."/>
            <person name="Nakagawa S."/>
            <person name="Yoshida T."/>
            <person name="Sawayama S."/>
        </authorList>
    </citation>
    <scope>NUCLEOTIDE SEQUENCE [LARGE SCALE GENOMIC DNA]</scope>
    <source>
        <strain evidence="1 2">NIES-144</strain>
    </source>
</reference>
<evidence type="ECO:0000313" key="2">
    <source>
        <dbReference type="Proteomes" id="UP000485058"/>
    </source>
</evidence>
<organism evidence="1 2">
    <name type="scientific">Haematococcus lacustris</name>
    <name type="common">Green alga</name>
    <name type="synonym">Haematococcus pluvialis</name>
    <dbReference type="NCBI Taxonomy" id="44745"/>
    <lineage>
        <taxon>Eukaryota</taxon>
        <taxon>Viridiplantae</taxon>
        <taxon>Chlorophyta</taxon>
        <taxon>core chlorophytes</taxon>
        <taxon>Chlorophyceae</taxon>
        <taxon>CS clade</taxon>
        <taxon>Chlamydomonadales</taxon>
        <taxon>Haematococcaceae</taxon>
        <taxon>Haematococcus</taxon>
    </lineage>
</organism>
<keyword evidence="2" id="KW-1185">Reference proteome</keyword>
<gene>
    <name evidence="1" type="ORF">HaLaN_07799</name>
</gene>
<name>A0A699YPW2_HAELA</name>
<dbReference type="EMBL" id="BLLF01000474">
    <property type="protein sequence ID" value="GFH12163.1"/>
    <property type="molecule type" value="Genomic_DNA"/>
</dbReference>
<accession>A0A699YPW2</accession>
<protein>
    <submittedName>
        <fullName evidence="1">Uncharacterized protein</fullName>
    </submittedName>
</protein>
<dbReference type="AlphaFoldDB" id="A0A699YPW2"/>
<sequence>MYAYADQRDRQTISHGQYLGPAKFVCRNFSPARALGSVWRPAGEDARNSTLFASAGFIHACMPSPNESEHSVLIAFMAKCALMARGR</sequence>
<dbReference type="Proteomes" id="UP000485058">
    <property type="component" value="Unassembled WGS sequence"/>
</dbReference>